<evidence type="ECO:0000256" key="2">
    <source>
        <dbReference type="SAM" id="Phobius"/>
    </source>
</evidence>
<keyword evidence="6" id="KW-1185">Reference proteome</keyword>
<name>A0ABV9S536_9PSEU</name>
<dbReference type="Pfam" id="PF24346">
    <property type="entry name" value="DUF7507"/>
    <property type="match status" value="6"/>
</dbReference>
<feature type="domain" description="DUF7507" evidence="4">
    <location>
        <begin position="794"/>
        <end position="873"/>
    </location>
</feature>
<sequence>MIRRSSLAAVALLAAGVVSLGTATTADAAAAPRVFGCADGAALDYVVPSGVTSVLVRAEGGGSGGVVEATVAVEPGQLLGVLTGCAGGAGYHWGGSGGASVDGSCADGAPGGGSSAVLTGDFDQVIVEAGGGGGAGGDCAGNAGGAGGSGSRTGEAGEAGPGPRPAAAGRGGVRATGLGDNGRPGRGRTGAGGGGGGGGCRGGGSGQGGVNQAGAGGGGGSSCAGPLADAVTFGTGGDGRVVISPELLTATDTGSDVLDSNGNGRQDIGDQIDYAVTVHNDGGVPVNGVAVTTRLGALTLPLTCERPGALAPGETLTCTTRHTLTAADVTARGFTITSVATATSAGGTALRATASRTTKLNPVPGMTLTLDAAVTDTDADGRTDRGDTIHYTATATNTGGAVLHSVALTGGCTTTALVIGESASCASTHVITAGDMETGTVAAVANASATTPDGKPVNAPTARAATPLTQVAELAVTNTVTSVEDVDGSGRPDRGDLLHYTVTATNTGTVTVTGVVTALPFLACAPETLAPEEVQTCTGTYPVSTEDADRGAVTHVASATGTAVTGPVTSAEVAATTEIPVVATLSPRVSTVVVDVDDNGLTDTGDELRYTATLTNDGTVTLTEVGLDGFTCAEPRLPAGSSTECTATYPVTQADVDRNAPVTLTATARGVTPAGAVTTTPATAATDVSSVPELTATTRATSDGRTVTYTVAVTNTGTVTLHEVTTVDCTPVALAPGESLTCEGTHPITQADTDRGFVLTAVVATATAPWGEPVRAEPSSVVTKVAQEPGLTVTNKVAKAGNLLTYTVTTTNSGNVTLTEVVPVLTPATLTCAPVALAPGETTTCRTTYPASGPVTATATATGTTPSGEKITSAPVTVTTAGPAPVPASAPAPAPQASGGLAWTGVTAVTEMVVAGVVVLALGLGLLLFTRRKRRDQ</sequence>
<feature type="domain" description="DUF7507" evidence="4">
    <location>
        <begin position="263"/>
        <end position="350"/>
    </location>
</feature>
<feature type="domain" description="DUF7507" evidence="4">
    <location>
        <begin position="366"/>
        <end position="459"/>
    </location>
</feature>
<feature type="chain" id="PRO_5045338083" description="DUF7507 domain-containing protein" evidence="3">
    <location>
        <begin position="29"/>
        <end position="937"/>
    </location>
</feature>
<dbReference type="EMBL" id="JBHSIS010000006">
    <property type="protein sequence ID" value="MFC4854641.1"/>
    <property type="molecule type" value="Genomic_DNA"/>
</dbReference>
<evidence type="ECO:0000313" key="6">
    <source>
        <dbReference type="Proteomes" id="UP001595859"/>
    </source>
</evidence>
<feature type="domain" description="DUF7507" evidence="4">
    <location>
        <begin position="697"/>
        <end position="776"/>
    </location>
</feature>
<evidence type="ECO:0000256" key="3">
    <source>
        <dbReference type="SAM" id="SignalP"/>
    </source>
</evidence>
<keyword evidence="3" id="KW-0732">Signal</keyword>
<evidence type="ECO:0000259" key="4">
    <source>
        <dbReference type="Pfam" id="PF24346"/>
    </source>
</evidence>
<feature type="compositionally biased region" description="Gly residues" evidence="1">
    <location>
        <begin position="169"/>
        <end position="198"/>
    </location>
</feature>
<dbReference type="InterPro" id="IPR055354">
    <property type="entry name" value="DUF7507"/>
</dbReference>
<comment type="caution">
    <text evidence="5">The sequence shown here is derived from an EMBL/GenBank/DDBJ whole genome shotgun (WGS) entry which is preliminary data.</text>
</comment>
<evidence type="ECO:0000256" key="1">
    <source>
        <dbReference type="SAM" id="MobiDB-lite"/>
    </source>
</evidence>
<reference evidence="6" key="1">
    <citation type="journal article" date="2019" name="Int. J. Syst. Evol. Microbiol.">
        <title>The Global Catalogue of Microorganisms (GCM) 10K type strain sequencing project: providing services to taxonomists for standard genome sequencing and annotation.</title>
        <authorList>
            <consortium name="The Broad Institute Genomics Platform"/>
            <consortium name="The Broad Institute Genome Sequencing Center for Infectious Disease"/>
            <person name="Wu L."/>
            <person name="Ma J."/>
        </authorList>
    </citation>
    <scope>NUCLEOTIDE SEQUENCE [LARGE SCALE GENOMIC DNA]</scope>
    <source>
        <strain evidence="6">ZS-22-S1</strain>
    </source>
</reference>
<feature type="region of interest" description="Disordered" evidence="1">
    <location>
        <begin position="144"/>
        <end position="198"/>
    </location>
</feature>
<proteinExistence type="predicted"/>
<keyword evidence="2" id="KW-0472">Membrane</keyword>
<keyword evidence="2" id="KW-0812">Transmembrane</keyword>
<accession>A0ABV9S536</accession>
<feature type="signal peptide" evidence="3">
    <location>
        <begin position="1"/>
        <end position="28"/>
    </location>
</feature>
<dbReference type="RefSeq" id="WP_378056571.1">
    <property type="nucleotide sequence ID" value="NZ_JBHSIS010000006.1"/>
</dbReference>
<evidence type="ECO:0000313" key="5">
    <source>
        <dbReference type="EMBL" id="MFC4854641.1"/>
    </source>
</evidence>
<dbReference type="Proteomes" id="UP001595859">
    <property type="component" value="Unassembled WGS sequence"/>
</dbReference>
<keyword evidence="2" id="KW-1133">Transmembrane helix</keyword>
<protein>
    <recommendedName>
        <fullName evidence="4">DUF7507 domain-containing protein</fullName>
    </recommendedName>
</protein>
<organism evidence="5 6">
    <name type="scientific">Actinophytocola glycyrrhizae</name>
    <dbReference type="NCBI Taxonomy" id="2044873"/>
    <lineage>
        <taxon>Bacteria</taxon>
        <taxon>Bacillati</taxon>
        <taxon>Actinomycetota</taxon>
        <taxon>Actinomycetes</taxon>
        <taxon>Pseudonocardiales</taxon>
        <taxon>Pseudonocardiaceae</taxon>
    </lineage>
</organism>
<feature type="domain" description="DUF7507" evidence="4">
    <location>
        <begin position="591"/>
        <end position="679"/>
    </location>
</feature>
<feature type="domain" description="DUF7507" evidence="4">
    <location>
        <begin position="489"/>
        <end position="570"/>
    </location>
</feature>
<gene>
    <name evidence="5" type="ORF">ACFPCV_14120</name>
</gene>
<feature type="transmembrane region" description="Helical" evidence="2">
    <location>
        <begin position="901"/>
        <end position="929"/>
    </location>
</feature>